<dbReference type="SUPFAM" id="SSF118001">
    <property type="entry name" value="YehU-like"/>
    <property type="match status" value="1"/>
</dbReference>
<dbReference type="RefSeq" id="WP_249701278.1">
    <property type="nucleotide sequence ID" value="NZ_JAMFLX010000029.1"/>
</dbReference>
<dbReference type="InterPro" id="IPR036685">
    <property type="entry name" value="YehU-like_sf"/>
</dbReference>
<comment type="similarity">
    <text evidence="1">Belongs to the UPF0270 family.</text>
</comment>
<dbReference type="Gene3D" id="1.10.10.610">
    <property type="entry name" value="YehU-like"/>
    <property type="match status" value="1"/>
</dbReference>
<evidence type="ECO:0000256" key="1">
    <source>
        <dbReference type="ARBA" id="ARBA00006450"/>
    </source>
</evidence>
<dbReference type="PIRSF" id="PIRSF006169">
    <property type="entry name" value="UCP006169"/>
    <property type="match status" value="1"/>
</dbReference>
<dbReference type="InterPro" id="IPR010648">
    <property type="entry name" value="UPF0270"/>
</dbReference>
<keyword evidence="3" id="KW-1185">Reference proteome</keyword>
<name>A0ABT0PJT0_9GAMM</name>
<organism evidence="2 3">
    <name type="scientific">Parendozoicomonas callyspongiae</name>
    <dbReference type="NCBI Taxonomy" id="2942213"/>
    <lineage>
        <taxon>Bacteria</taxon>
        <taxon>Pseudomonadati</taxon>
        <taxon>Pseudomonadota</taxon>
        <taxon>Gammaproteobacteria</taxon>
        <taxon>Oceanospirillales</taxon>
        <taxon>Endozoicomonadaceae</taxon>
        <taxon>Parendozoicomonas</taxon>
    </lineage>
</organism>
<dbReference type="Pfam" id="PF06794">
    <property type="entry name" value="UPF0270"/>
    <property type="match status" value="1"/>
</dbReference>
<dbReference type="EMBL" id="JAMFLX010000029">
    <property type="protein sequence ID" value="MCL6271645.1"/>
    <property type="molecule type" value="Genomic_DNA"/>
</dbReference>
<reference evidence="2 3" key="1">
    <citation type="submission" date="2022-05" db="EMBL/GenBank/DDBJ databases">
        <authorList>
            <person name="Park J.-S."/>
        </authorList>
    </citation>
    <scope>NUCLEOTIDE SEQUENCE [LARGE SCALE GENOMIC DNA]</scope>
    <source>
        <strain evidence="2 3">2012CJ34-2</strain>
    </source>
</reference>
<comment type="caution">
    <text evidence="2">The sequence shown here is derived from an EMBL/GenBank/DDBJ whole genome shotgun (WGS) entry which is preliminary data.</text>
</comment>
<protein>
    <submittedName>
        <fullName evidence="2">YheU family protein</fullName>
    </submittedName>
</protein>
<proteinExistence type="inferred from homology"/>
<dbReference type="Proteomes" id="UP001203338">
    <property type="component" value="Unassembled WGS sequence"/>
</dbReference>
<sequence>MIVPWQQLEEATLHNLITEFVSRDGTDNGDNTPVTTRINQVLEQLRNGSAVVVWDEMTETANIVPADNIGIA</sequence>
<evidence type="ECO:0000313" key="2">
    <source>
        <dbReference type="EMBL" id="MCL6271645.1"/>
    </source>
</evidence>
<evidence type="ECO:0000313" key="3">
    <source>
        <dbReference type="Proteomes" id="UP001203338"/>
    </source>
</evidence>
<accession>A0ABT0PJT0</accession>
<gene>
    <name evidence="2" type="ORF">M3P05_17140</name>
</gene>